<feature type="non-terminal residue" evidence="1">
    <location>
        <position position="1"/>
    </location>
</feature>
<feature type="non-terminal residue" evidence="1">
    <location>
        <position position="114"/>
    </location>
</feature>
<comment type="caution">
    <text evidence="1">The sequence shown here is derived from an EMBL/GenBank/DDBJ whole genome shotgun (WGS) entry which is preliminary data.</text>
</comment>
<evidence type="ECO:0000313" key="1">
    <source>
        <dbReference type="EMBL" id="KAJ7707520.1"/>
    </source>
</evidence>
<proteinExistence type="predicted"/>
<sequence>GSDAPKNIHPNHIKKHGRIKVNFKQRMPYVSSEAVEHTVQYEALISVFDEVLEFHRSQFAHLLPEHYEALTLYVDILPLSPNTPAYPFSGFVVNLHVCTDGHKDGFDKDLCTVI</sequence>
<keyword evidence="2" id="KW-1185">Reference proteome</keyword>
<gene>
    <name evidence="1" type="ORF">B0H17DRAFT_899741</name>
</gene>
<evidence type="ECO:0000313" key="2">
    <source>
        <dbReference type="Proteomes" id="UP001221757"/>
    </source>
</evidence>
<dbReference type="EMBL" id="JARKIE010000005">
    <property type="protein sequence ID" value="KAJ7707520.1"/>
    <property type="molecule type" value="Genomic_DNA"/>
</dbReference>
<protein>
    <submittedName>
        <fullName evidence="1">Uncharacterized protein</fullName>
    </submittedName>
</protein>
<dbReference type="AlphaFoldDB" id="A0AAD7M9Y3"/>
<organism evidence="1 2">
    <name type="scientific">Mycena rosella</name>
    <name type="common">Pink bonnet</name>
    <name type="synonym">Agaricus rosellus</name>
    <dbReference type="NCBI Taxonomy" id="1033263"/>
    <lineage>
        <taxon>Eukaryota</taxon>
        <taxon>Fungi</taxon>
        <taxon>Dikarya</taxon>
        <taxon>Basidiomycota</taxon>
        <taxon>Agaricomycotina</taxon>
        <taxon>Agaricomycetes</taxon>
        <taxon>Agaricomycetidae</taxon>
        <taxon>Agaricales</taxon>
        <taxon>Marasmiineae</taxon>
        <taxon>Mycenaceae</taxon>
        <taxon>Mycena</taxon>
    </lineage>
</organism>
<name>A0AAD7M9Y3_MYCRO</name>
<accession>A0AAD7M9Y3</accession>
<reference evidence="1" key="1">
    <citation type="submission" date="2023-03" db="EMBL/GenBank/DDBJ databases">
        <title>Massive genome expansion in bonnet fungi (Mycena s.s.) driven by repeated elements and novel gene families across ecological guilds.</title>
        <authorList>
            <consortium name="Lawrence Berkeley National Laboratory"/>
            <person name="Harder C.B."/>
            <person name="Miyauchi S."/>
            <person name="Viragh M."/>
            <person name="Kuo A."/>
            <person name="Thoen E."/>
            <person name="Andreopoulos B."/>
            <person name="Lu D."/>
            <person name="Skrede I."/>
            <person name="Drula E."/>
            <person name="Henrissat B."/>
            <person name="Morin E."/>
            <person name="Kohler A."/>
            <person name="Barry K."/>
            <person name="LaButti K."/>
            <person name="Morin E."/>
            <person name="Salamov A."/>
            <person name="Lipzen A."/>
            <person name="Mereny Z."/>
            <person name="Hegedus B."/>
            <person name="Baldrian P."/>
            <person name="Stursova M."/>
            <person name="Weitz H."/>
            <person name="Taylor A."/>
            <person name="Grigoriev I.V."/>
            <person name="Nagy L.G."/>
            <person name="Martin F."/>
            <person name="Kauserud H."/>
        </authorList>
    </citation>
    <scope>NUCLEOTIDE SEQUENCE</scope>
    <source>
        <strain evidence="1">CBHHK067</strain>
    </source>
</reference>
<dbReference type="Proteomes" id="UP001221757">
    <property type="component" value="Unassembled WGS sequence"/>
</dbReference>